<reference evidence="2" key="1">
    <citation type="submission" date="2022-01" db="EMBL/GenBank/DDBJ databases">
        <title>Genome Sequence Resource for Two Populations of Ditylenchus destructor, the Migratory Endoparasitic Phytonematode.</title>
        <authorList>
            <person name="Zhang H."/>
            <person name="Lin R."/>
            <person name="Xie B."/>
        </authorList>
    </citation>
    <scope>NUCLEOTIDE SEQUENCE</scope>
    <source>
        <strain evidence="2">BazhouSP</strain>
    </source>
</reference>
<evidence type="ECO:0000313" key="3">
    <source>
        <dbReference type="Proteomes" id="UP001201812"/>
    </source>
</evidence>
<feature type="compositionally biased region" description="Basic and acidic residues" evidence="1">
    <location>
        <begin position="16"/>
        <end position="26"/>
    </location>
</feature>
<sequence>MCDLGDLGGVVVTDLGRQRSDEHQRTPDQIGDLPLIRLGPVDTAFGKARHPHGQQMDRSQHVRTDQRHEHVELEMPLHPADGDRLLFPITCAATIVSDSAWVGLTLPGMIELPGSFAGSDSSPSPERGPDPRKRISLAILLSATASVLSAPEKKTSPSFAANCSNLLGALSNSVPVISLIATVMSSAQPSGALSRAHCGAADRELADTAVERALDPRAAAHQLRSIAREFLPQRQRGRVLGVGTADLDDMVPGFCLGGERSGQLLQRRQQQIARRQHRRDVQRGREAVVGRLAHIDVIVGMDRRLAPACPQLLVGIAGDHFVDVHVGLGARSGLPDHQWKLIVELPRHDRLRRVFDRRDDLGLQAMLRVHPRRCLLHDRLGANDADRHPLCQPEREILDASLRLRPPIGVRGYLDRANRIGFGAGLGHIASICGRRRSREKPRVGKRSVDHLGAQQRGHPVHEHAQPCGNMVPVGMKQRHRQRRSDMARHHFREFARREICADIIGRNLDQPETGKTTGDLRLRAVHRHATGDRQPAQCPAFLPLPVLDPPVVGEANSTPDAP</sequence>
<feature type="compositionally biased region" description="Basic and acidic residues" evidence="1">
    <location>
        <begin position="441"/>
        <end position="450"/>
    </location>
</feature>
<keyword evidence="3" id="KW-1185">Reference proteome</keyword>
<dbReference type="EMBL" id="JAKKPZ010000582">
    <property type="protein sequence ID" value="KAI1693803.1"/>
    <property type="molecule type" value="Genomic_DNA"/>
</dbReference>
<dbReference type="AlphaFoldDB" id="A0AAD4MI09"/>
<comment type="caution">
    <text evidence="2">The sequence shown here is derived from an EMBL/GenBank/DDBJ whole genome shotgun (WGS) entry which is preliminary data.</text>
</comment>
<name>A0AAD4MI09_9BILA</name>
<feature type="region of interest" description="Disordered" evidence="1">
    <location>
        <begin position="15"/>
        <end position="34"/>
    </location>
</feature>
<evidence type="ECO:0000256" key="1">
    <source>
        <dbReference type="SAM" id="MobiDB-lite"/>
    </source>
</evidence>
<evidence type="ECO:0000313" key="2">
    <source>
        <dbReference type="EMBL" id="KAI1693803.1"/>
    </source>
</evidence>
<proteinExistence type="predicted"/>
<organism evidence="2 3">
    <name type="scientific">Ditylenchus destructor</name>
    <dbReference type="NCBI Taxonomy" id="166010"/>
    <lineage>
        <taxon>Eukaryota</taxon>
        <taxon>Metazoa</taxon>
        <taxon>Ecdysozoa</taxon>
        <taxon>Nematoda</taxon>
        <taxon>Chromadorea</taxon>
        <taxon>Rhabditida</taxon>
        <taxon>Tylenchina</taxon>
        <taxon>Tylenchomorpha</taxon>
        <taxon>Sphaerularioidea</taxon>
        <taxon>Anguinidae</taxon>
        <taxon>Anguininae</taxon>
        <taxon>Ditylenchus</taxon>
    </lineage>
</organism>
<protein>
    <submittedName>
        <fullName evidence="2">Uncharacterized protein</fullName>
    </submittedName>
</protein>
<dbReference type="Proteomes" id="UP001201812">
    <property type="component" value="Unassembled WGS sequence"/>
</dbReference>
<feature type="region of interest" description="Disordered" evidence="1">
    <location>
        <begin position="436"/>
        <end position="472"/>
    </location>
</feature>
<accession>A0AAD4MI09</accession>
<gene>
    <name evidence="2" type="ORF">DdX_20443</name>
</gene>